<dbReference type="InterPro" id="IPR050116">
    <property type="entry name" value="DNA_polymerase-Y"/>
</dbReference>
<dbReference type="Pfam" id="PF00817">
    <property type="entry name" value="IMS"/>
    <property type="match status" value="1"/>
</dbReference>
<evidence type="ECO:0000256" key="6">
    <source>
        <dbReference type="ARBA" id="ARBA00022679"/>
    </source>
</evidence>
<dbReference type="Gene3D" id="3.30.70.270">
    <property type="match status" value="1"/>
</dbReference>
<keyword evidence="7 17" id="KW-0548">Nucleotidyltransferase</keyword>
<dbReference type="GO" id="GO:0009432">
    <property type="term" value="P:SOS response"/>
    <property type="evidence" value="ECO:0007669"/>
    <property type="project" value="TreeGrafter"/>
</dbReference>
<feature type="region of interest" description="Disordered" evidence="18">
    <location>
        <begin position="402"/>
        <end position="439"/>
    </location>
</feature>
<keyword evidence="5 17" id="KW-0963">Cytoplasm</keyword>
<comment type="cofactor">
    <cofactor evidence="17">
        <name>Mg(2+)</name>
        <dbReference type="ChEBI" id="CHEBI:18420"/>
    </cofactor>
    <text evidence="17">Binds 2 magnesium ions per subunit.</text>
</comment>
<dbReference type="CDD" id="cd03586">
    <property type="entry name" value="PolY_Pol_IV_kappa"/>
    <property type="match status" value="1"/>
</dbReference>
<evidence type="ECO:0000256" key="13">
    <source>
        <dbReference type="ARBA" id="ARBA00023125"/>
    </source>
</evidence>
<evidence type="ECO:0000256" key="5">
    <source>
        <dbReference type="ARBA" id="ARBA00022490"/>
    </source>
</evidence>
<name>A0A4V6Q1W5_9ACTN</name>
<protein>
    <recommendedName>
        <fullName evidence="17">DNA polymerase IV</fullName>
        <shortName evidence="17">Pol IV</shortName>
        <ecNumber evidence="17">2.7.7.7</ecNumber>
    </recommendedName>
</protein>
<dbReference type="InterPro" id="IPR043502">
    <property type="entry name" value="DNA/RNA_pol_sf"/>
</dbReference>
<dbReference type="InterPro" id="IPR053848">
    <property type="entry name" value="IMS_HHH_1"/>
</dbReference>
<dbReference type="PROSITE" id="PS50173">
    <property type="entry name" value="UMUC"/>
    <property type="match status" value="1"/>
</dbReference>
<dbReference type="InterPro" id="IPR022880">
    <property type="entry name" value="DNApol_IV"/>
</dbReference>
<dbReference type="EMBL" id="SOAU01000001">
    <property type="protein sequence ID" value="TDT16198.1"/>
    <property type="molecule type" value="Genomic_DNA"/>
</dbReference>
<dbReference type="GO" id="GO:0006281">
    <property type="term" value="P:DNA repair"/>
    <property type="evidence" value="ECO:0007669"/>
    <property type="project" value="UniProtKB-UniRule"/>
</dbReference>
<dbReference type="SUPFAM" id="SSF100879">
    <property type="entry name" value="Lesion bypass DNA polymerase (Y-family), little finger domain"/>
    <property type="match status" value="1"/>
</dbReference>
<dbReference type="EC" id="2.7.7.7" evidence="17"/>
<evidence type="ECO:0000256" key="17">
    <source>
        <dbReference type="HAMAP-Rule" id="MF_01113"/>
    </source>
</evidence>
<evidence type="ECO:0000256" key="9">
    <source>
        <dbReference type="ARBA" id="ARBA00022723"/>
    </source>
</evidence>
<dbReference type="GO" id="GO:0042276">
    <property type="term" value="P:error-prone translesion synthesis"/>
    <property type="evidence" value="ECO:0007669"/>
    <property type="project" value="TreeGrafter"/>
</dbReference>
<evidence type="ECO:0000256" key="10">
    <source>
        <dbReference type="ARBA" id="ARBA00022763"/>
    </source>
</evidence>
<evidence type="ECO:0000256" key="1">
    <source>
        <dbReference type="ARBA" id="ARBA00004496"/>
    </source>
</evidence>
<keyword evidence="14 17" id="KW-0234">DNA repair</keyword>
<keyword evidence="4 17" id="KW-0515">Mutator protein</keyword>
<dbReference type="NCBIfam" id="NF002677">
    <property type="entry name" value="PRK02406.1"/>
    <property type="match status" value="1"/>
</dbReference>
<dbReference type="FunFam" id="3.30.1490.100:FF:000004">
    <property type="entry name" value="DNA polymerase IV"/>
    <property type="match status" value="1"/>
</dbReference>
<keyword evidence="8 17" id="KW-0235">DNA replication</keyword>
<dbReference type="PANTHER" id="PTHR11076">
    <property type="entry name" value="DNA REPAIR POLYMERASE UMUC / TRANSFERASE FAMILY MEMBER"/>
    <property type="match status" value="1"/>
</dbReference>
<comment type="caution">
    <text evidence="20">The sequence shown here is derived from an EMBL/GenBank/DDBJ whole genome shotgun (WGS) entry which is preliminary data.</text>
</comment>
<evidence type="ECO:0000313" key="20">
    <source>
        <dbReference type="EMBL" id="TDT16198.1"/>
    </source>
</evidence>
<keyword evidence="11 17" id="KW-0460">Magnesium</keyword>
<dbReference type="HAMAP" id="MF_01113">
    <property type="entry name" value="DNApol_IV"/>
    <property type="match status" value="1"/>
</dbReference>
<dbReference type="NCBIfam" id="NF003015">
    <property type="entry name" value="PRK03858.1"/>
    <property type="match status" value="1"/>
</dbReference>
<dbReference type="InterPro" id="IPR036775">
    <property type="entry name" value="DNA_pol_Y-fam_lit_finger_sf"/>
</dbReference>
<organism evidence="20 21">
    <name type="scientific">Ilumatobacter fluminis</name>
    <dbReference type="NCBI Taxonomy" id="467091"/>
    <lineage>
        <taxon>Bacteria</taxon>
        <taxon>Bacillati</taxon>
        <taxon>Actinomycetota</taxon>
        <taxon>Acidimicrobiia</taxon>
        <taxon>Acidimicrobiales</taxon>
        <taxon>Ilumatobacteraceae</taxon>
        <taxon>Ilumatobacter</taxon>
    </lineage>
</organism>
<evidence type="ECO:0000256" key="11">
    <source>
        <dbReference type="ARBA" id="ARBA00022842"/>
    </source>
</evidence>
<dbReference type="FunFam" id="3.40.1170.60:FF:000001">
    <property type="entry name" value="DNA polymerase IV"/>
    <property type="match status" value="1"/>
</dbReference>
<evidence type="ECO:0000256" key="14">
    <source>
        <dbReference type="ARBA" id="ARBA00023204"/>
    </source>
</evidence>
<sequence length="439" mass="47070">MAPPHRTILHVDMDAFFVSVELRRRPELRGQPVVVGGTGNRGVVAAASYEARRYGVHSALPSAIARRRCPHAVFLPGDHELYAEVSGQVHEIFGRYTPLIEPLSLDEAFLDVSGAIRLFGEGVAIAQRIRDDVHRELDLTCSVGVAPNKFLAKMASVEAKPRAKPEGIEPGAGVVEVRPGEETSFLHPLSVRRLWGVGPKTYEKLDRIGVRTIGDLAALPESTLVSALGPASGHHLLALSQGLDSRPVEVERDPKSIGHEETYPHDLYELDDLDRELVRLSDAVAGRLRKFGNGAKTLTLKVRFAGFRTVTRSVTLPAGIDTAPEIVAAVKPLLHALDVSAGVRLLGVSGSNFGGRSEQLDLFSAMAPEPAPDVQRSSAAIDEIREKFGAAAIGPASSISGDKLRVVRRGAQQWGPDQQPGSEPGPTRSGDTDGTNDPN</sequence>
<dbReference type="InterPro" id="IPR017961">
    <property type="entry name" value="DNA_pol_Y-fam_little_finger"/>
</dbReference>
<feature type="domain" description="UmuC" evidence="19">
    <location>
        <begin position="8"/>
        <end position="198"/>
    </location>
</feature>
<accession>A0A4V6Q1W5</accession>
<comment type="function">
    <text evidence="15 17">Poorly processive, error-prone DNA polymerase involved in untargeted mutagenesis. Copies undamaged DNA at stalled replication forks, which arise in vivo from mismatched or misaligned primer ends. These misaligned primers can be extended by PolIV. Exhibits no 3'-5' exonuclease (proofreading) activity. May be involved in translesional synthesis, in conjunction with the beta clamp from PolIII.</text>
</comment>
<dbReference type="GO" id="GO:0000287">
    <property type="term" value="F:magnesium ion binding"/>
    <property type="evidence" value="ECO:0007669"/>
    <property type="project" value="UniProtKB-UniRule"/>
</dbReference>
<comment type="subunit">
    <text evidence="3 17">Monomer.</text>
</comment>
<dbReference type="PANTHER" id="PTHR11076:SF33">
    <property type="entry name" value="DNA POLYMERASE KAPPA"/>
    <property type="match status" value="1"/>
</dbReference>
<evidence type="ECO:0000256" key="8">
    <source>
        <dbReference type="ARBA" id="ARBA00022705"/>
    </source>
</evidence>
<dbReference type="GO" id="GO:0003684">
    <property type="term" value="F:damaged DNA binding"/>
    <property type="evidence" value="ECO:0007669"/>
    <property type="project" value="InterPro"/>
</dbReference>
<keyword evidence="12 17" id="KW-0239">DNA-directed DNA polymerase</keyword>
<dbReference type="Gene3D" id="3.40.1170.60">
    <property type="match status" value="1"/>
</dbReference>
<gene>
    <name evidence="17" type="primary">dinB</name>
    <name evidence="20" type="ORF">BDK89_1782</name>
</gene>
<dbReference type="GO" id="GO:0003887">
    <property type="term" value="F:DNA-directed DNA polymerase activity"/>
    <property type="evidence" value="ECO:0007669"/>
    <property type="project" value="UniProtKB-UniRule"/>
</dbReference>
<feature type="binding site" evidence="17">
    <location>
        <position position="106"/>
    </location>
    <ligand>
        <name>Mg(2+)</name>
        <dbReference type="ChEBI" id="CHEBI:18420"/>
    </ligand>
</feature>
<dbReference type="GO" id="GO:0006261">
    <property type="term" value="P:DNA-templated DNA replication"/>
    <property type="evidence" value="ECO:0007669"/>
    <property type="project" value="UniProtKB-UniRule"/>
</dbReference>
<keyword evidence="10 17" id="KW-0227">DNA damage</keyword>
<evidence type="ECO:0000256" key="12">
    <source>
        <dbReference type="ARBA" id="ARBA00022932"/>
    </source>
</evidence>
<evidence type="ECO:0000256" key="4">
    <source>
        <dbReference type="ARBA" id="ARBA00022457"/>
    </source>
</evidence>
<reference evidence="20 21" key="1">
    <citation type="submission" date="2019-03" db="EMBL/GenBank/DDBJ databases">
        <title>Sequencing the genomes of 1000 actinobacteria strains.</title>
        <authorList>
            <person name="Klenk H.-P."/>
        </authorList>
    </citation>
    <scope>NUCLEOTIDE SEQUENCE [LARGE SCALE GENOMIC DNA]</scope>
    <source>
        <strain evidence="20 21">DSM 18936</strain>
    </source>
</reference>
<evidence type="ECO:0000313" key="21">
    <source>
        <dbReference type="Proteomes" id="UP000294558"/>
    </source>
</evidence>
<evidence type="ECO:0000256" key="2">
    <source>
        <dbReference type="ARBA" id="ARBA00010945"/>
    </source>
</evidence>
<keyword evidence="13 17" id="KW-0238">DNA-binding</keyword>
<feature type="active site" evidence="17">
    <location>
        <position position="107"/>
    </location>
</feature>
<evidence type="ECO:0000256" key="15">
    <source>
        <dbReference type="ARBA" id="ARBA00025589"/>
    </source>
</evidence>
<dbReference type="Pfam" id="PF21999">
    <property type="entry name" value="IMS_HHH_1"/>
    <property type="match status" value="1"/>
</dbReference>
<evidence type="ECO:0000256" key="7">
    <source>
        <dbReference type="ARBA" id="ARBA00022695"/>
    </source>
</evidence>
<proteinExistence type="inferred from homology"/>
<dbReference type="Proteomes" id="UP000294558">
    <property type="component" value="Unassembled WGS sequence"/>
</dbReference>
<keyword evidence="9 17" id="KW-0479">Metal-binding</keyword>
<dbReference type="SUPFAM" id="SSF56672">
    <property type="entry name" value="DNA/RNA polymerases"/>
    <property type="match status" value="1"/>
</dbReference>
<feature type="binding site" evidence="17">
    <location>
        <position position="12"/>
    </location>
    <ligand>
        <name>Mg(2+)</name>
        <dbReference type="ChEBI" id="CHEBI:18420"/>
    </ligand>
</feature>
<evidence type="ECO:0000256" key="3">
    <source>
        <dbReference type="ARBA" id="ARBA00011245"/>
    </source>
</evidence>
<dbReference type="OrthoDB" id="9808813at2"/>
<evidence type="ECO:0000256" key="16">
    <source>
        <dbReference type="ARBA" id="ARBA00049244"/>
    </source>
</evidence>
<dbReference type="InterPro" id="IPR001126">
    <property type="entry name" value="UmuC"/>
</dbReference>
<dbReference type="RefSeq" id="WP_133868594.1">
    <property type="nucleotide sequence ID" value="NZ_SOAU01000001.1"/>
</dbReference>
<evidence type="ECO:0000256" key="18">
    <source>
        <dbReference type="SAM" id="MobiDB-lite"/>
    </source>
</evidence>
<dbReference type="GO" id="GO:0005829">
    <property type="term" value="C:cytosol"/>
    <property type="evidence" value="ECO:0007669"/>
    <property type="project" value="TreeGrafter"/>
</dbReference>
<dbReference type="AlphaFoldDB" id="A0A4V6Q1W5"/>
<evidence type="ECO:0000259" key="19">
    <source>
        <dbReference type="PROSITE" id="PS50173"/>
    </source>
</evidence>
<keyword evidence="6 17" id="KW-0808">Transferase</keyword>
<comment type="subcellular location">
    <subcellularLocation>
        <location evidence="1 17">Cytoplasm</location>
    </subcellularLocation>
</comment>
<feature type="site" description="Substrate discrimination" evidence="17">
    <location>
        <position position="17"/>
    </location>
</feature>
<dbReference type="Pfam" id="PF11799">
    <property type="entry name" value="IMS_C"/>
    <property type="match status" value="1"/>
</dbReference>
<keyword evidence="21" id="KW-1185">Reference proteome</keyword>
<dbReference type="Gene3D" id="3.30.1490.100">
    <property type="entry name" value="DNA polymerase, Y-family, little finger domain"/>
    <property type="match status" value="1"/>
</dbReference>
<dbReference type="Gene3D" id="1.10.150.20">
    <property type="entry name" value="5' to 3' exonuclease, C-terminal subdomain"/>
    <property type="match status" value="1"/>
</dbReference>
<comment type="similarity">
    <text evidence="2 17">Belongs to the DNA polymerase type-Y family.</text>
</comment>
<dbReference type="InterPro" id="IPR043128">
    <property type="entry name" value="Rev_trsase/Diguanyl_cyclase"/>
</dbReference>
<comment type="catalytic activity">
    <reaction evidence="16 17">
        <text>DNA(n) + a 2'-deoxyribonucleoside 5'-triphosphate = DNA(n+1) + diphosphate</text>
        <dbReference type="Rhea" id="RHEA:22508"/>
        <dbReference type="Rhea" id="RHEA-COMP:17339"/>
        <dbReference type="Rhea" id="RHEA-COMP:17340"/>
        <dbReference type="ChEBI" id="CHEBI:33019"/>
        <dbReference type="ChEBI" id="CHEBI:61560"/>
        <dbReference type="ChEBI" id="CHEBI:173112"/>
        <dbReference type="EC" id="2.7.7.7"/>
    </reaction>
</comment>